<dbReference type="RefSeq" id="YP_009926547.1">
    <property type="nucleotide sequence ID" value="NC_050679.1"/>
</dbReference>
<dbReference type="CTD" id="4509"/>
<keyword evidence="1" id="KW-0472">Membrane</keyword>
<reference evidence="2" key="2">
    <citation type="journal article" date="2020" name="Mitochondrial DNA Part B Resour">
        <title>Complete mitochondrial genome of the marine polychaete Hediste japonica (Phyllodocida, Nereididae).</title>
        <authorList>
            <person name="Park H.S."/>
            <person name="Nam S.-E."/>
            <person name="Rhee J.-S."/>
        </authorList>
    </citation>
    <scope>NUCLEOTIDE SEQUENCE</scope>
</reference>
<protein>
    <submittedName>
        <fullName evidence="2">ATP synthase F0 subunit 8</fullName>
    </submittedName>
</protein>
<dbReference type="EMBL" id="MN876864">
    <property type="protein sequence ID" value="QNH92138.1"/>
    <property type="molecule type" value="Genomic_DNA"/>
</dbReference>
<evidence type="ECO:0000256" key="1">
    <source>
        <dbReference type="SAM" id="Phobius"/>
    </source>
</evidence>
<keyword evidence="1" id="KW-1133">Transmembrane helix</keyword>
<dbReference type="AlphaFoldDB" id="A0A7G7YCB8"/>
<keyword evidence="1" id="KW-0812">Transmembrane</keyword>
<reference evidence="2" key="1">
    <citation type="submission" date="2019-12" db="EMBL/GenBank/DDBJ databases">
        <authorList>
            <person name="Kim B.-M."/>
            <person name="Rhee J.-S."/>
        </authorList>
    </citation>
    <scope>NUCLEOTIDE SEQUENCE</scope>
</reference>
<proteinExistence type="predicted"/>
<geneLocation type="mitochondrion" evidence="2"/>
<feature type="transmembrane region" description="Helical" evidence="1">
    <location>
        <begin position="6"/>
        <end position="29"/>
    </location>
</feature>
<name>A0A7G7YCB8_HEDJA</name>
<accession>A0A7G7YCB8</accession>
<gene>
    <name evidence="2" type="primary">ATP8</name>
</gene>
<organism evidence="2">
    <name type="scientific">Hediste japonica</name>
    <name type="common">Polychaete worm</name>
    <name type="synonym">Neanthes japonica</name>
    <dbReference type="NCBI Taxonomy" id="73376"/>
    <lineage>
        <taxon>Eukaryota</taxon>
        <taxon>Metazoa</taxon>
        <taxon>Spiralia</taxon>
        <taxon>Lophotrochozoa</taxon>
        <taxon>Annelida</taxon>
        <taxon>Polychaeta</taxon>
        <taxon>Errantia</taxon>
        <taxon>Phyllodocida</taxon>
        <taxon>Nereididae</taxon>
        <taxon>Hediste</taxon>
    </lineage>
</organism>
<keyword evidence="2" id="KW-0496">Mitochondrion</keyword>
<evidence type="ECO:0000313" key="2">
    <source>
        <dbReference type="EMBL" id="QNH92138.1"/>
    </source>
</evidence>
<dbReference type="GeneID" id="59143002"/>
<sequence>MPHLSPMNWIIVPLIMILTLVIMVVIMWWQFMPQFPIIKSSNSSLSQKKQWSWW</sequence>